<protein>
    <submittedName>
        <fullName evidence="2">Uncharacterized protein</fullName>
    </submittedName>
</protein>
<feature type="non-terminal residue" evidence="2">
    <location>
        <position position="1"/>
    </location>
</feature>
<comment type="caution">
    <text evidence="2">The sequence shown here is derived from an EMBL/GenBank/DDBJ whole genome shotgun (WGS) entry which is preliminary data.</text>
</comment>
<evidence type="ECO:0000256" key="1">
    <source>
        <dbReference type="SAM" id="MobiDB-lite"/>
    </source>
</evidence>
<accession>A0A8S3IEA5</accession>
<name>A0A8S3IEA5_9BILA</name>
<dbReference type="EMBL" id="CAJOBI010328150">
    <property type="protein sequence ID" value="CAF5194747.1"/>
    <property type="molecule type" value="Genomic_DNA"/>
</dbReference>
<sequence>VSAPSRCSKQQQQIQSYLTGANQSRMSSYELRQSMNSKLIDDRRVINNSQSLRITVANNGNNNRANNSDENYNDYESCQNNR</sequence>
<feature type="region of interest" description="Disordered" evidence="1">
    <location>
        <begin position="57"/>
        <end position="82"/>
    </location>
</feature>
<dbReference type="AlphaFoldDB" id="A0A8S3IEA5"/>
<organism evidence="2 3">
    <name type="scientific">Rotaria magnacalcarata</name>
    <dbReference type="NCBI Taxonomy" id="392030"/>
    <lineage>
        <taxon>Eukaryota</taxon>
        <taxon>Metazoa</taxon>
        <taxon>Spiralia</taxon>
        <taxon>Gnathifera</taxon>
        <taxon>Rotifera</taxon>
        <taxon>Eurotatoria</taxon>
        <taxon>Bdelloidea</taxon>
        <taxon>Philodinida</taxon>
        <taxon>Philodinidae</taxon>
        <taxon>Rotaria</taxon>
    </lineage>
</organism>
<gene>
    <name evidence="2" type="ORF">SMN809_LOCUS73565</name>
</gene>
<reference evidence="2" key="1">
    <citation type="submission" date="2021-02" db="EMBL/GenBank/DDBJ databases">
        <authorList>
            <person name="Nowell W R."/>
        </authorList>
    </citation>
    <scope>NUCLEOTIDE SEQUENCE</scope>
</reference>
<evidence type="ECO:0000313" key="2">
    <source>
        <dbReference type="EMBL" id="CAF5194747.1"/>
    </source>
</evidence>
<dbReference type="Proteomes" id="UP000676336">
    <property type="component" value="Unassembled WGS sequence"/>
</dbReference>
<evidence type="ECO:0000313" key="3">
    <source>
        <dbReference type="Proteomes" id="UP000676336"/>
    </source>
</evidence>
<proteinExistence type="predicted"/>
<feature type="compositionally biased region" description="Low complexity" evidence="1">
    <location>
        <begin position="58"/>
        <end position="70"/>
    </location>
</feature>